<dbReference type="Proteomes" id="UP001630127">
    <property type="component" value="Unassembled WGS sequence"/>
</dbReference>
<sequence length="116" mass="12811">MDSSTRSTTNIPSKSTCCQFMLPQFLPIFNPVLKTAGLENRMCFTINHFGSVNPVSGAILCLVAGKLGNYKLLKVIATVMVPKILITWSRKKQALPGPSTFRISRQAVWAKGERKL</sequence>
<dbReference type="EMBL" id="JBJUIK010000007">
    <property type="protein sequence ID" value="KAL3523382.1"/>
    <property type="molecule type" value="Genomic_DNA"/>
</dbReference>
<evidence type="ECO:0000313" key="1">
    <source>
        <dbReference type="EMBL" id="KAL3523382.1"/>
    </source>
</evidence>
<reference evidence="1 2" key="1">
    <citation type="submission" date="2024-11" db="EMBL/GenBank/DDBJ databases">
        <title>A near-complete genome assembly of Cinchona calisaya.</title>
        <authorList>
            <person name="Lian D.C."/>
            <person name="Zhao X.W."/>
            <person name="Wei L."/>
        </authorList>
    </citation>
    <scope>NUCLEOTIDE SEQUENCE [LARGE SCALE GENOMIC DNA]</scope>
    <source>
        <tissue evidence="1">Nenye</tissue>
    </source>
</reference>
<proteinExistence type="predicted"/>
<comment type="caution">
    <text evidence="1">The sequence shown here is derived from an EMBL/GenBank/DDBJ whole genome shotgun (WGS) entry which is preliminary data.</text>
</comment>
<name>A0ABD2ZYZ9_9GENT</name>
<evidence type="ECO:0000313" key="2">
    <source>
        <dbReference type="Proteomes" id="UP001630127"/>
    </source>
</evidence>
<protein>
    <submittedName>
        <fullName evidence="1">Uncharacterized protein</fullName>
    </submittedName>
</protein>
<organism evidence="1 2">
    <name type="scientific">Cinchona calisaya</name>
    <dbReference type="NCBI Taxonomy" id="153742"/>
    <lineage>
        <taxon>Eukaryota</taxon>
        <taxon>Viridiplantae</taxon>
        <taxon>Streptophyta</taxon>
        <taxon>Embryophyta</taxon>
        <taxon>Tracheophyta</taxon>
        <taxon>Spermatophyta</taxon>
        <taxon>Magnoliopsida</taxon>
        <taxon>eudicotyledons</taxon>
        <taxon>Gunneridae</taxon>
        <taxon>Pentapetalae</taxon>
        <taxon>asterids</taxon>
        <taxon>lamiids</taxon>
        <taxon>Gentianales</taxon>
        <taxon>Rubiaceae</taxon>
        <taxon>Cinchonoideae</taxon>
        <taxon>Cinchoneae</taxon>
        <taxon>Cinchona</taxon>
    </lineage>
</organism>
<gene>
    <name evidence="1" type="ORF">ACH5RR_016216</name>
</gene>
<accession>A0ABD2ZYZ9</accession>
<keyword evidence="2" id="KW-1185">Reference proteome</keyword>
<dbReference type="AlphaFoldDB" id="A0ABD2ZYZ9"/>